<dbReference type="EMBL" id="JADBEK010000001">
    <property type="protein sequence ID" value="MBE1585380.1"/>
    <property type="molecule type" value="Genomic_DNA"/>
</dbReference>
<dbReference type="InterPro" id="IPR037923">
    <property type="entry name" value="HTH-like"/>
</dbReference>
<feature type="domain" description="HTH araC/xylS-type" evidence="6">
    <location>
        <begin position="172"/>
        <end position="270"/>
    </location>
</feature>
<keyword evidence="1" id="KW-0805">Transcription regulation</keyword>
<keyword evidence="2" id="KW-0238">DNA-binding</keyword>
<dbReference type="RefSeq" id="WP_192786139.1">
    <property type="nucleotide sequence ID" value="NZ_JADBEK010000001.1"/>
</dbReference>
<evidence type="ECO:0000256" key="1">
    <source>
        <dbReference type="ARBA" id="ARBA00023015"/>
    </source>
</evidence>
<dbReference type="InterPro" id="IPR020449">
    <property type="entry name" value="Tscrpt_reg_AraC-type_HTH"/>
</dbReference>
<dbReference type="Pfam" id="PF02311">
    <property type="entry name" value="AraC_binding"/>
    <property type="match status" value="1"/>
</dbReference>
<evidence type="ECO:0000259" key="6">
    <source>
        <dbReference type="PROSITE" id="PS01124"/>
    </source>
</evidence>
<dbReference type="PANTHER" id="PTHR46796:SF2">
    <property type="entry name" value="TRANSCRIPTIONAL REGULATORY PROTEIN"/>
    <property type="match status" value="1"/>
</dbReference>
<dbReference type="InterPro" id="IPR050204">
    <property type="entry name" value="AraC_XylS_family_regulators"/>
</dbReference>
<dbReference type="Pfam" id="PF12833">
    <property type="entry name" value="HTH_18"/>
    <property type="match status" value="1"/>
</dbReference>
<dbReference type="PROSITE" id="PS00041">
    <property type="entry name" value="HTH_ARAC_FAMILY_1"/>
    <property type="match status" value="1"/>
</dbReference>
<protein>
    <submittedName>
        <fullName evidence="7">AraC-like DNA-binding protein</fullName>
    </submittedName>
</protein>
<dbReference type="InterPro" id="IPR003313">
    <property type="entry name" value="AraC-bd"/>
</dbReference>
<organism evidence="7 8">
    <name type="scientific">Nonomuraea angiospora</name>
    <dbReference type="NCBI Taxonomy" id="46172"/>
    <lineage>
        <taxon>Bacteria</taxon>
        <taxon>Bacillati</taxon>
        <taxon>Actinomycetota</taxon>
        <taxon>Actinomycetes</taxon>
        <taxon>Streptosporangiales</taxon>
        <taxon>Streptosporangiaceae</taxon>
        <taxon>Nonomuraea</taxon>
    </lineage>
</organism>
<comment type="caution">
    <text evidence="7">The sequence shown here is derived from an EMBL/GenBank/DDBJ whole genome shotgun (WGS) entry which is preliminary data.</text>
</comment>
<keyword evidence="3" id="KW-0010">Activator</keyword>
<evidence type="ECO:0000256" key="3">
    <source>
        <dbReference type="ARBA" id="ARBA00023159"/>
    </source>
</evidence>
<dbReference type="PROSITE" id="PS01124">
    <property type="entry name" value="HTH_ARAC_FAMILY_2"/>
    <property type="match status" value="1"/>
</dbReference>
<dbReference type="InterPro" id="IPR018060">
    <property type="entry name" value="HTH_AraC"/>
</dbReference>
<gene>
    <name evidence="7" type="ORF">H4W80_003638</name>
</gene>
<dbReference type="PANTHER" id="PTHR46796">
    <property type="entry name" value="HTH-TYPE TRANSCRIPTIONAL ACTIVATOR RHAS-RELATED"/>
    <property type="match status" value="1"/>
</dbReference>
<keyword evidence="4" id="KW-0804">Transcription</keyword>
<keyword evidence="8" id="KW-1185">Reference proteome</keyword>
<evidence type="ECO:0000256" key="2">
    <source>
        <dbReference type="ARBA" id="ARBA00023125"/>
    </source>
</evidence>
<dbReference type="InterPro" id="IPR009057">
    <property type="entry name" value="Homeodomain-like_sf"/>
</dbReference>
<sequence>MTARRPAGWARYLTPAPESFRLGLVCLGVGAIEGKVVSQPDRTLESYAAVLVTGGRGRLRWDGRRHDVVAPAMFWLPPGVRHAYAPDPPGWSEWWALFDGDATQVYERFGYIDLDRPVRRLHDTGALEAAFHTLARASRPDDPRSDVEAAGAMHQLIAAAYRSISAAEPAQSPVLRSLLSEAYRPVSVEDHAGRLGMSVTAFRNAVRRAAGCGPKEYVLRLRLNRAKELLVSTELPVAAIGRRVGYDDAGYFSRLFTRRTGIAPSRFRESRRRMGGAPRPWAPQP</sequence>
<evidence type="ECO:0000256" key="5">
    <source>
        <dbReference type="SAM" id="MobiDB-lite"/>
    </source>
</evidence>
<reference evidence="7 8" key="1">
    <citation type="submission" date="2020-10" db="EMBL/GenBank/DDBJ databases">
        <title>Sequencing the genomes of 1000 actinobacteria strains.</title>
        <authorList>
            <person name="Klenk H.-P."/>
        </authorList>
    </citation>
    <scope>NUCLEOTIDE SEQUENCE [LARGE SCALE GENOMIC DNA]</scope>
    <source>
        <strain evidence="7 8">DSM 43173</strain>
    </source>
</reference>
<accession>A0ABR9LXK3</accession>
<dbReference type="Gene3D" id="2.60.120.280">
    <property type="entry name" value="Regulatory protein AraC"/>
    <property type="match status" value="1"/>
</dbReference>
<dbReference type="SUPFAM" id="SSF51215">
    <property type="entry name" value="Regulatory protein AraC"/>
    <property type="match status" value="1"/>
</dbReference>
<proteinExistence type="predicted"/>
<dbReference type="PRINTS" id="PR00032">
    <property type="entry name" value="HTHARAC"/>
</dbReference>
<dbReference type="Gene3D" id="1.10.10.60">
    <property type="entry name" value="Homeodomain-like"/>
    <property type="match status" value="2"/>
</dbReference>
<dbReference type="SUPFAM" id="SSF46689">
    <property type="entry name" value="Homeodomain-like"/>
    <property type="match status" value="1"/>
</dbReference>
<dbReference type="InterPro" id="IPR018062">
    <property type="entry name" value="HTH_AraC-typ_CS"/>
</dbReference>
<evidence type="ECO:0000313" key="8">
    <source>
        <dbReference type="Proteomes" id="UP000633509"/>
    </source>
</evidence>
<feature type="region of interest" description="Disordered" evidence="5">
    <location>
        <begin position="266"/>
        <end position="285"/>
    </location>
</feature>
<evidence type="ECO:0000313" key="7">
    <source>
        <dbReference type="EMBL" id="MBE1585380.1"/>
    </source>
</evidence>
<evidence type="ECO:0000256" key="4">
    <source>
        <dbReference type="ARBA" id="ARBA00023163"/>
    </source>
</evidence>
<dbReference type="Proteomes" id="UP000633509">
    <property type="component" value="Unassembled WGS sequence"/>
</dbReference>
<dbReference type="SMART" id="SM00342">
    <property type="entry name" value="HTH_ARAC"/>
    <property type="match status" value="1"/>
</dbReference>
<name>A0ABR9LXK3_9ACTN</name>